<dbReference type="InterPro" id="IPR002731">
    <property type="entry name" value="ATPase_BadF"/>
</dbReference>
<reference evidence="2 3" key="1">
    <citation type="submission" date="2018-01" db="EMBL/GenBank/DDBJ databases">
        <title>The whole genome sequencing and assembly of Halobacillus litoralis ERB031 strain.</title>
        <authorList>
            <person name="Lee S.-J."/>
            <person name="Park M.-K."/>
            <person name="Kim J.-Y."/>
            <person name="Lee Y.-J."/>
            <person name="Yi H."/>
            <person name="Bahn Y.-S."/>
            <person name="Kim J.F."/>
            <person name="Lee D.-W."/>
        </authorList>
    </citation>
    <scope>NUCLEOTIDE SEQUENCE [LARGE SCALE GENOMIC DNA]</scope>
    <source>
        <strain evidence="2 3">ERB 031</strain>
    </source>
</reference>
<dbReference type="Gene3D" id="3.30.420.40">
    <property type="match status" value="2"/>
</dbReference>
<dbReference type="Pfam" id="PF01869">
    <property type="entry name" value="BcrAD_BadFG"/>
    <property type="match status" value="1"/>
</dbReference>
<dbReference type="Proteomes" id="UP000287756">
    <property type="component" value="Chromosome"/>
</dbReference>
<dbReference type="SUPFAM" id="SSF53067">
    <property type="entry name" value="Actin-like ATPase domain"/>
    <property type="match status" value="2"/>
</dbReference>
<dbReference type="InterPro" id="IPR052519">
    <property type="entry name" value="Euk-type_GlcNAc_Kinase"/>
</dbReference>
<dbReference type="InterPro" id="IPR043129">
    <property type="entry name" value="ATPase_NBD"/>
</dbReference>
<gene>
    <name evidence="2" type="ORF">HLI_16210</name>
</gene>
<organism evidence="2 3">
    <name type="scientific">Halobacillus litoralis</name>
    <dbReference type="NCBI Taxonomy" id="45668"/>
    <lineage>
        <taxon>Bacteria</taxon>
        <taxon>Bacillati</taxon>
        <taxon>Bacillota</taxon>
        <taxon>Bacilli</taxon>
        <taxon>Bacillales</taxon>
        <taxon>Bacillaceae</taxon>
        <taxon>Halobacillus</taxon>
    </lineage>
</organism>
<evidence type="ECO:0000313" key="2">
    <source>
        <dbReference type="EMBL" id="QAS53634.1"/>
    </source>
</evidence>
<proteinExistence type="predicted"/>
<dbReference type="RefSeq" id="WP_128525902.1">
    <property type="nucleotide sequence ID" value="NZ_CP026118.1"/>
</dbReference>
<dbReference type="EMBL" id="CP026118">
    <property type="protein sequence ID" value="QAS53634.1"/>
    <property type="molecule type" value="Genomic_DNA"/>
</dbReference>
<dbReference type="CDD" id="cd24007">
    <property type="entry name" value="ASKHA_NBD_eukNAGK-like"/>
    <property type="match status" value="1"/>
</dbReference>
<protein>
    <submittedName>
        <fullName evidence="2">ATPase</fullName>
    </submittedName>
</protein>
<name>A0A410MFX4_9BACI</name>
<sequence>MSYVIGVDGGGTKTTCLFLEADRNEMPEKPMVVTGEGTNPHVIGFQEAGVRLEALIRKGMQQYSIAPSELTGVGLGLAGIGRAEDETEMSRIVGTIFLNLKLSENCNLFVGSDSLAAWRGSLLPNTYEGILVVAGTGSNAIGVNQSGKIHRCGGWGHLLGDEGSGYYLSLKALSSIAKAADGRGPETIITELVLQKLKLEDPRQLVRYIYSRTHEKHEIARLAESVIKASEQKDEVAVKILTEAAEELVLHVETLAVNGFAPTTPVTAAGSIFKHSAIIKEYFIDQIHQRNLGVFTEPYAPPEFGAALLAQIRKEGGVEND</sequence>
<dbReference type="KEGG" id="hli:HLI_16210"/>
<evidence type="ECO:0000259" key="1">
    <source>
        <dbReference type="Pfam" id="PF01869"/>
    </source>
</evidence>
<dbReference type="PANTHER" id="PTHR43190:SF3">
    <property type="entry name" value="N-ACETYL-D-GLUCOSAMINE KINASE"/>
    <property type="match status" value="1"/>
</dbReference>
<dbReference type="AlphaFoldDB" id="A0A410MFX4"/>
<feature type="domain" description="ATPase BadF/BadG/BcrA/BcrD type" evidence="1">
    <location>
        <begin position="5"/>
        <end position="310"/>
    </location>
</feature>
<dbReference type="OrthoDB" id="9772633at2"/>
<dbReference type="PANTHER" id="PTHR43190">
    <property type="entry name" value="N-ACETYL-D-GLUCOSAMINE KINASE"/>
    <property type="match status" value="1"/>
</dbReference>
<evidence type="ECO:0000313" key="3">
    <source>
        <dbReference type="Proteomes" id="UP000287756"/>
    </source>
</evidence>
<accession>A0A410MFX4</accession>